<keyword evidence="9" id="KW-0408">Iron</keyword>
<dbReference type="InterPro" id="IPR006593">
    <property type="entry name" value="Cyt_b561/ferric_Rdtase_TM"/>
</dbReference>
<keyword evidence="13" id="KW-0732">Signal</keyword>
<keyword evidence="7" id="KW-0249">Electron transport</keyword>
<dbReference type="PROSITE" id="PS50939">
    <property type="entry name" value="CYTOCHROME_B561"/>
    <property type="match status" value="1"/>
</dbReference>
<dbReference type="CDD" id="cd08760">
    <property type="entry name" value="Cyt_b561_FRRS1_like"/>
    <property type="match status" value="1"/>
</dbReference>
<dbReference type="Gene3D" id="1.20.120.1770">
    <property type="match status" value="1"/>
</dbReference>
<dbReference type="SMART" id="SM00665">
    <property type="entry name" value="B561"/>
    <property type="match status" value="1"/>
</dbReference>
<evidence type="ECO:0000256" key="4">
    <source>
        <dbReference type="ARBA" id="ARBA00022617"/>
    </source>
</evidence>
<dbReference type="GO" id="GO:0020037">
    <property type="term" value="F:heme binding"/>
    <property type="evidence" value="ECO:0007669"/>
    <property type="project" value="TreeGrafter"/>
</dbReference>
<feature type="domain" description="Cytochrome b561" evidence="14">
    <location>
        <begin position="10"/>
        <end position="214"/>
    </location>
</feature>
<feature type="region of interest" description="Disordered" evidence="11">
    <location>
        <begin position="224"/>
        <end position="247"/>
    </location>
</feature>
<comment type="cofactor">
    <cofactor evidence="1">
        <name>heme b</name>
        <dbReference type="ChEBI" id="CHEBI:60344"/>
    </cofactor>
</comment>
<feature type="transmembrane region" description="Helical" evidence="12">
    <location>
        <begin position="152"/>
        <end position="169"/>
    </location>
</feature>
<evidence type="ECO:0000256" key="7">
    <source>
        <dbReference type="ARBA" id="ARBA00022982"/>
    </source>
</evidence>
<comment type="subcellular location">
    <subcellularLocation>
        <location evidence="2">Membrane</location>
        <topology evidence="2">Multi-pass membrane protein</topology>
    </subcellularLocation>
</comment>
<keyword evidence="10 12" id="KW-0472">Membrane</keyword>
<evidence type="ECO:0000313" key="15">
    <source>
        <dbReference type="EMBL" id="KAG0569635.1"/>
    </source>
</evidence>
<evidence type="ECO:0000313" key="16">
    <source>
        <dbReference type="Proteomes" id="UP000822688"/>
    </source>
</evidence>
<dbReference type="PANTHER" id="PTHR15422">
    <property type="entry name" value="OS05G0565100 PROTEIN"/>
    <property type="match status" value="1"/>
</dbReference>
<dbReference type="Proteomes" id="UP000822688">
    <property type="component" value="Chromosome 6"/>
</dbReference>
<dbReference type="GO" id="GO:0016020">
    <property type="term" value="C:membrane"/>
    <property type="evidence" value="ECO:0007669"/>
    <property type="project" value="UniProtKB-SubCell"/>
</dbReference>
<evidence type="ECO:0000256" key="10">
    <source>
        <dbReference type="ARBA" id="ARBA00023136"/>
    </source>
</evidence>
<evidence type="ECO:0000256" key="12">
    <source>
        <dbReference type="SAM" id="Phobius"/>
    </source>
</evidence>
<evidence type="ECO:0000256" key="8">
    <source>
        <dbReference type="ARBA" id="ARBA00022989"/>
    </source>
</evidence>
<feature type="transmembrane region" description="Helical" evidence="12">
    <location>
        <begin position="122"/>
        <end position="140"/>
    </location>
</feature>
<evidence type="ECO:0000256" key="9">
    <source>
        <dbReference type="ARBA" id="ARBA00023004"/>
    </source>
</evidence>
<evidence type="ECO:0000256" key="1">
    <source>
        <dbReference type="ARBA" id="ARBA00001970"/>
    </source>
</evidence>
<feature type="transmembrane region" description="Helical" evidence="12">
    <location>
        <begin position="91"/>
        <end position="110"/>
    </location>
</feature>
<evidence type="ECO:0000256" key="13">
    <source>
        <dbReference type="SAM" id="SignalP"/>
    </source>
</evidence>
<reference evidence="15 16" key="1">
    <citation type="submission" date="2020-06" db="EMBL/GenBank/DDBJ databases">
        <title>WGS assembly of Ceratodon purpureus strain R40.</title>
        <authorList>
            <person name="Carey S.B."/>
            <person name="Jenkins J."/>
            <person name="Shu S."/>
            <person name="Lovell J.T."/>
            <person name="Sreedasyam A."/>
            <person name="Maumus F."/>
            <person name="Tiley G.P."/>
            <person name="Fernandez-Pozo N."/>
            <person name="Barry K."/>
            <person name="Chen C."/>
            <person name="Wang M."/>
            <person name="Lipzen A."/>
            <person name="Daum C."/>
            <person name="Saski C.A."/>
            <person name="Payton A.C."/>
            <person name="Mcbreen J.C."/>
            <person name="Conrad R.E."/>
            <person name="Kollar L.M."/>
            <person name="Olsson S."/>
            <person name="Huttunen S."/>
            <person name="Landis J.B."/>
            <person name="Wickett N.J."/>
            <person name="Johnson M.G."/>
            <person name="Rensing S.A."/>
            <person name="Grimwood J."/>
            <person name="Schmutz J."/>
            <person name="Mcdaniel S.F."/>
        </authorList>
    </citation>
    <scope>NUCLEOTIDE SEQUENCE [LARGE SCALE GENOMIC DNA]</scope>
    <source>
        <strain evidence="15 16">R40</strain>
    </source>
</reference>
<evidence type="ECO:0000256" key="11">
    <source>
        <dbReference type="SAM" id="MobiDB-lite"/>
    </source>
</evidence>
<evidence type="ECO:0000256" key="6">
    <source>
        <dbReference type="ARBA" id="ARBA00022723"/>
    </source>
</evidence>
<dbReference type="Pfam" id="PF03188">
    <property type="entry name" value="Cytochrom_B561"/>
    <property type="match status" value="1"/>
</dbReference>
<dbReference type="EMBL" id="CM026427">
    <property type="protein sequence ID" value="KAG0569635.1"/>
    <property type="molecule type" value="Genomic_DNA"/>
</dbReference>
<keyword evidence="4" id="KW-0349">Heme</keyword>
<keyword evidence="3" id="KW-0813">Transport</keyword>
<keyword evidence="6" id="KW-0479">Metal-binding</keyword>
<dbReference type="AlphaFoldDB" id="A0A8T0HF91"/>
<dbReference type="GO" id="GO:0046872">
    <property type="term" value="F:metal ion binding"/>
    <property type="evidence" value="ECO:0007669"/>
    <property type="project" value="UniProtKB-KW"/>
</dbReference>
<keyword evidence="8 12" id="KW-1133">Transmembrane helix</keyword>
<feature type="transmembrane region" description="Helical" evidence="12">
    <location>
        <begin position="48"/>
        <end position="70"/>
    </location>
</feature>
<evidence type="ECO:0000259" key="14">
    <source>
        <dbReference type="PROSITE" id="PS50939"/>
    </source>
</evidence>
<feature type="signal peptide" evidence="13">
    <location>
        <begin position="1"/>
        <end position="24"/>
    </location>
</feature>
<organism evidence="15 16">
    <name type="scientific">Ceratodon purpureus</name>
    <name type="common">Fire moss</name>
    <name type="synonym">Dicranum purpureum</name>
    <dbReference type="NCBI Taxonomy" id="3225"/>
    <lineage>
        <taxon>Eukaryota</taxon>
        <taxon>Viridiplantae</taxon>
        <taxon>Streptophyta</taxon>
        <taxon>Embryophyta</taxon>
        <taxon>Bryophyta</taxon>
        <taxon>Bryophytina</taxon>
        <taxon>Bryopsida</taxon>
        <taxon>Dicranidae</taxon>
        <taxon>Pseudoditrichales</taxon>
        <taxon>Ditrichaceae</taxon>
        <taxon>Ceratodon</taxon>
    </lineage>
</organism>
<sequence>MGNLSIFSAFVVTLLAHCVLVAQAATEPATGGAAGEPVEHYPFHWIKVHGWLMWLGMGLLMPVAIVMVRFSQQARARGDLKTVRTLVYAHIFIQVIAVLAVICSAVVAIMKFDNNFHYTHERLGLALWILVWLAPLVGFIRPDHGMKSRPAWYAAHWLFGTAGVLLGFYNIYTGLHAYELMSGKSLRTLNILFSIQLSIVAFIYLTQDRYQYFKEQGRFSKSVTPMYNDQKPKDEGLDAHTQGLPNV</sequence>
<evidence type="ECO:0000256" key="3">
    <source>
        <dbReference type="ARBA" id="ARBA00022448"/>
    </source>
</evidence>
<feature type="transmembrane region" description="Helical" evidence="12">
    <location>
        <begin position="189"/>
        <end position="206"/>
    </location>
</feature>
<protein>
    <recommendedName>
        <fullName evidence="14">Cytochrome b561 domain-containing protein</fullName>
    </recommendedName>
</protein>
<evidence type="ECO:0000256" key="5">
    <source>
        <dbReference type="ARBA" id="ARBA00022692"/>
    </source>
</evidence>
<proteinExistence type="predicted"/>
<dbReference type="InterPro" id="IPR045150">
    <property type="entry name" value="CYB561D1/2"/>
</dbReference>
<keyword evidence="5 12" id="KW-0812">Transmembrane</keyword>
<keyword evidence="16" id="KW-1185">Reference proteome</keyword>
<dbReference type="PANTHER" id="PTHR15422:SF24">
    <property type="entry name" value="DOMON RELATED DOMAIN-CONTAINING PROTEIN"/>
    <property type="match status" value="1"/>
</dbReference>
<accession>A0A8T0HF91</accession>
<gene>
    <name evidence="15" type="ORF">KC19_6G103900</name>
</gene>
<feature type="chain" id="PRO_5035864750" description="Cytochrome b561 domain-containing protein" evidence="13">
    <location>
        <begin position="25"/>
        <end position="247"/>
    </location>
</feature>
<comment type="caution">
    <text evidence="15">The sequence shown here is derived from an EMBL/GenBank/DDBJ whole genome shotgun (WGS) entry which is preliminary data.</text>
</comment>
<name>A0A8T0HF91_CERPU</name>
<dbReference type="GO" id="GO:0140575">
    <property type="term" value="F:transmembrane monodehydroascorbate reductase activity"/>
    <property type="evidence" value="ECO:0007669"/>
    <property type="project" value="InterPro"/>
</dbReference>
<evidence type="ECO:0000256" key="2">
    <source>
        <dbReference type="ARBA" id="ARBA00004141"/>
    </source>
</evidence>